<protein>
    <submittedName>
        <fullName evidence="2">Uncharacterized protein</fullName>
    </submittedName>
</protein>
<proteinExistence type="predicted"/>
<evidence type="ECO:0000256" key="1">
    <source>
        <dbReference type="SAM" id="MobiDB-lite"/>
    </source>
</evidence>
<comment type="caution">
    <text evidence="2">The sequence shown here is derived from an EMBL/GenBank/DDBJ whole genome shotgun (WGS) entry which is preliminary data.</text>
</comment>
<feature type="region of interest" description="Disordered" evidence="1">
    <location>
        <begin position="169"/>
        <end position="191"/>
    </location>
</feature>
<reference evidence="2 3" key="1">
    <citation type="submission" date="2015-01" db="EMBL/GenBank/DDBJ databases">
        <title>Evolution of Trichinella species and genotypes.</title>
        <authorList>
            <person name="Korhonen P.K."/>
            <person name="Edoardo P."/>
            <person name="Giuseppe L.R."/>
            <person name="Gasser R.B."/>
        </authorList>
    </citation>
    <scope>NUCLEOTIDE SEQUENCE [LARGE SCALE GENOMIC DNA]</scope>
    <source>
        <strain evidence="2">ISS141</strain>
    </source>
</reference>
<organism evidence="2 3">
    <name type="scientific">Trichinella pseudospiralis</name>
    <name type="common">Parasitic roundworm</name>
    <dbReference type="NCBI Taxonomy" id="6337"/>
    <lineage>
        <taxon>Eukaryota</taxon>
        <taxon>Metazoa</taxon>
        <taxon>Ecdysozoa</taxon>
        <taxon>Nematoda</taxon>
        <taxon>Enoplea</taxon>
        <taxon>Dorylaimia</taxon>
        <taxon>Trichinellida</taxon>
        <taxon>Trichinellidae</taxon>
        <taxon>Trichinella</taxon>
    </lineage>
</organism>
<evidence type="ECO:0000313" key="3">
    <source>
        <dbReference type="Proteomes" id="UP000054815"/>
    </source>
</evidence>
<dbReference type="AlphaFoldDB" id="A0A0V0XHH2"/>
<sequence>MRALLDKIPNVENVVNKFLTTAKWQPSKIITPRHTMERTPPVPSYRFKNYQHSTDTFCNLRHFGISSMRQEDAENATQCGSGWGELFRLHNELNKHFVKRRAILGNIDNSVSGLQIMLPILVAQNLKETRSLWEADRTKLSKKQLTSETLTTFLTMQAKCRDYPEDTDAKKQQKNFSCPTSAPRYKYNFRQ</sequence>
<gene>
    <name evidence="2" type="ORF">T4E_3619</name>
</gene>
<name>A0A0V0XHH2_TRIPS</name>
<evidence type="ECO:0000313" key="2">
    <source>
        <dbReference type="EMBL" id="KRX87455.1"/>
    </source>
</evidence>
<dbReference type="EMBL" id="JYDU01000286">
    <property type="protein sequence ID" value="KRX87455.1"/>
    <property type="molecule type" value="Genomic_DNA"/>
</dbReference>
<accession>A0A0V0XHH2</accession>
<dbReference type="Proteomes" id="UP000054815">
    <property type="component" value="Unassembled WGS sequence"/>
</dbReference>